<evidence type="ECO:0000259" key="3">
    <source>
        <dbReference type="Pfam" id="PF12157"/>
    </source>
</evidence>
<dbReference type="EMBL" id="KN752211">
    <property type="protein sequence ID" value="KIH49721.1"/>
    <property type="molecule type" value="Genomic_DNA"/>
</dbReference>
<accession>A0A0C2FXY7</accession>
<dbReference type="InterPro" id="IPR040240">
    <property type="entry name" value="TAF1"/>
</dbReference>
<evidence type="ECO:0000256" key="1">
    <source>
        <dbReference type="ARBA" id="ARBA00004123"/>
    </source>
</evidence>
<evidence type="ECO:0000313" key="5">
    <source>
        <dbReference type="Proteomes" id="UP000054047"/>
    </source>
</evidence>
<dbReference type="GO" id="GO:0051123">
    <property type="term" value="P:RNA polymerase II preinitiation complex assembly"/>
    <property type="evidence" value="ECO:0007669"/>
    <property type="project" value="TreeGrafter"/>
</dbReference>
<organism evidence="4 5">
    <name type="scientific">Ancylostoma duodenale</name>
    <dbReference type="NCBI Taxonomy" id="51022"/>
    <lineage>
        <taxon>Eukaryota</taxon>
        <taxon>Metazoa</taxon>
        <taxon>Ecdysozoa</taxon>
        <taxon>Nematoda</taxon>
        <taxon>Chromadorea</taxon>
        <taxon>Rhabditida</taxon>
        <taxon>Rhabditina</taxon>
        <taxon>Rhabditomorpha</taxon>
        <taxon>Strongyloidea</taxon>
        <taxon>Ancylostomatidae</taxon>
        <taxon>Ancylostomatinae</taxon>
        <taxon>Ancylostoma</taxon>
    </lineage>
</organism>
<dbReference type="GO" id="GO:0016251">
    <property type="term" value="F:RNA polymerase II general transcription initiation factor activity"/>
    <property type="evidence" value="ECO:0007669"/>
    <property type="project" value="InterPro"/>
</dbReference>
<dbReference type="InterPro" id="IPR022591">
    <property type="entry name" value="TAF1_HAT_dom"/>
</dbReference>
<evidence type="ECO:0000256" key="2">
    <source>
        <dbReference type="ARBA" id="ARBA00023242"/>
    </source>
</evidence>
<dbReference type="AlphaFoldDB" id="A0A0C2FXY7"/>
<gene>
    <name evidence="4" type="ORF">ANCDUO_20203</name>
</gene>
<protein>
    <recommendedName>
        <fullName evidence="3">Transcription initiation factor TFIID subunit 1 histone acetyltransferase domain-containing protein</fullName>
    </recommendedName>
</protein>
<reference evidence="4 5" key="1">
    <citation type="submission" date="2013-12" db="EMBL/GenBank/DDBJ databases">
        <title>Draft genome of the parsitic nematode Ancylostoma duodenale.</title>
        <authorList>
            <person name="Mitreva M."/>
        </authorList>
    </citation>
    <scope>NUCLEOTIDE SEQUENCE [LARGE SCALE GENOMIC DNA]</scope>
    <source>
        <strain evidence="4 5">Zhejiang</strain>
    </source>
</reference>
<comment type="subcellular location">
    <subcellularLocation>
        <location evidence="1">Nucleus</location>
    </subcellularLocation>
</comment>
<dbReference type="PANTHER" id="PTHR13900">
    <property type="entry name" value="TRANSCRIPTION INITIATION FACTOR TFIID"/>
    <property type="match status" value="1"/>
</dbReference>
<dbReference type="Proteomes" id="UP000054047">
    <property type="component" value="Unassembled WGS sequence"/>
</dbReference>
<feature type="domain" description="Transcription initiation factor TFIID subunit 1 histone acetyltransferase" evidence="3">
    <location>
        <begin position="101"/>
        <end position="139"/>
    </location>
</feature>
<evidence type="ECO:0000313" key="4">
    <source>
        <dbReference type="EMBL" id="KIH49721.1"/>
    </source>
</evidence>
<dbReference type="GO" id="GO:0004402">
    <property type="term" value="F:histone acetyltransferase activity"/>
    <property type="evidence" value="ECO:0007669"/>
    <property type="project" value="InterPro"/>
</dbReference>
<dbReference type="PANTHER" id="PTHR13900:SF0">
    <property type="entry name" value="TRANSCRIPTION INITIATION FACTOR TFIID SUBUNIT 1"/>
    <property type="match status" value="1"/>
</dbReference>
<dbReference type="GO" id="GO:0005669">
    <property type="term" value="C:transcription factor TFIID complex"/>
    <property type="evidence" value="ECO:0007669"/>
    <property type="project" value="InterPro"/>
</dbReference>
<proteinExistence type="predicted"/>
<sequence length="141" mass="16450">METSVAQMTDKDPFNLSNDDYYLPKAINKQPLSKRVIRQFNGRWVEIKKLTKYIKMKEEKPGKDVDPDFEYGDMAYLHTVPFLGQLQPGQAMQSVENNLFRWFIRPCPPLFLVGQECPLYEVPSPNSKRATIFVRDFLLVC</sequence>
<keyword evidence="5" id="KW-1185">Reference proteome</keyword>
<dbReference type="GO" id="GO:0017025">
    <property type="term" value="F:TBP-class protein binding"/>
    <property type="evidence" value="ECO:0007669"/>
    <property type="project" value="InterPro"/>
</dbReference>
<dbReference type="OrthoDB" id="5752at2759"/>
<name>A0A0C2FXY7_9BILA</name>
<keyword evidence="2" id="KW-0539">Nucleus</keyword>
<dbReference type="Pfam" id="PF12157">
    <property type="entry name" value="DUF3591"/>
    <property type="match status" value="1"/>
</dbReference>